<dbReference type="PRINTS" id="PR00452">
    <property type="entry name" value="SH3DOMAIN"/>
</dbReference>
<dbReference type="CDD" id="cd11844">
    <property type="entry name" value="SH3_CAS"/>
    <property type="match status" value="1"/>
</dbReference>
<dbReference type="PANTHER" id="PTHR10654">
    <property type="entry name" value="CAS SCAFFOLDING PROTEIN"/>
    <property type="match status" value="1"/>
</dbReference>
<dbReference type="InterPro" id="IPR036028">
    <property type="entry name" value="SH3-like_dom_sf"/>
</dbReference>
<gene>
    <name evidence="5" type="ORF">PLXY2_LOCUS210</name>
</gene>
<dbReference type="SMART" id="SM00326">
    <property type="entry name" value="SH3"/>
    <property type="match status" value="1"/>
</dbReference>
<evidence type="ECO:0000256" key="1">
    <source>
        <dbReference type="ARBA" id="ARBA00022443"/>
    </source>
</evidence>
<organism evidence="5 6">
    <name type="scientific">Plutella xylostella</name>
    <name type="common">Diamondback moth</name>
    <name type="synonym">Plutella maculipennis</name>
    <dbReference type="NCBI Taxonomy" id="51655"/>
    <lineage>
        <taxon>Eukaryota</taxon>
        <taxon>Metazoa</taxon>
        <taxon>Ecdysozoa</taxon>
        <taxon>Arthropoda</taxon>
        <taxon>Hexapoda</taxon>
        <taxon>Insecta</taxon>
        <taxon>Pterygota</taxon>
        <taxon>Neoptera</taxon>
        <taxon>Endopterygota</taxon>
        <taxon>Lepidoptera</taxon>
        <taxon>Glossata</taxon>
        <taxon>Ditrysia</taxon>
        <taxon>Yponomeutoidea</taxon>
        <taxon>Plutellidae</taxon>
        <taxon>Plutella</taxon>
    </lineage>
</organism>
<feature type="region of interest" description="Disordered" evidence="3">
    <location>
        <begin position="175"/>
        <end position="215"/>
    </location>
</feature>
<evidence type="ECO:0000256" key="3">
    <source>
        <dbReference type="SAM" id="MobiDB-lite"/>
    </source>
</evidence>
<accession>A0A8S4CVD0</accession>
<dbReference type="PROSITE" id="PS50002">
    <property type="entry name" value="SH3"/>
    <property type="match status" value="1"/>
</dbReference>
<evidence type="ECO:0000313" key="6">
    <source>
        <dbReference type="Proteomes" id="UP000653454"/>
    </source>
</evidence>
<feature type="domain" description="SH3" evidence="4">
    <location>
        <begin position="50"/>
        <end position="112"/>
    </location>
</feature>
<protein>
    <submittedName>
        <fullName evidence="5">(diamondback moth) hypothetical protein</fullName>
    </submittedName>
</protein>
<comment type="caution">
    <text evidence="5">The sequence shown here is derived from an EMBL/GenBank/DDBJ whole genome shotgun (WGS) entry which is preliminary data.</text>
</comment>
<dbReference type="SUPFAM" id="SSF50044">
    <property type="entry name" value="SH3-domain"/>
    <property type="match status" value="1"/>
</dbReference>
<name>A0A8S4CVD0_PLUXY</name>
<dbReference type="GO" id="GO:0005886">
    <property type="term" value="C:plasma membrane"/>
    <property type="evidence" value="ECO:0007669"/>
    <property type="project" value="TreeGrafter"/>
</dbReference>
<dbReference type="InterPro" id="IPR001452">
    <property type="entry name" value="SH3_domain"/>
</dbReference>
<dbReference type="InterPro" id="IPR037362">
    <property type="entry name" value="CAS_fam"/>
</dbReference>
<feature type="compositionally biased region" description="Low complexity" evidence="3">
    <location>
        <begin position="183"/>
        <end position="215"/>
    </location>
</feature>
<keyword evidence="6" id="KW-1185">Reference proteome</keyword>
<sequence>MCKIGGNHEVGTIKKSWSRRFGLKLLNKLKIDKCGVVPHTTNNEDEVDADHECMARALYDNIAESPEELAFRRGDLLTVLEQNTGGSDGWWLCSLRGRQGICPGNRLRVVGAVFDGNSARRRARAPAPVAHQPLPAPHTPSFTKIEECALYDVPRAPMPVQRLATYDSPRALTDWYDAPRAPRPASADSACSGTGSLTSATSSASGHSGSSAHSAASASSTYDVPRARALPLPCDAALEALERLQEEASAAVSRLLSYVTPGWRRRGRCGHGLWTSVWRAPG</sequence>
<reference evidence="5" key="1">
    <citation type="submission" date="2020-11" db="EMBL/GenBank/DDBJ databases">
        <authorList>
            <person name="Whiteford S."/>
        </authorList>
    </citation>
    <scope>NUCLEOTIDE SEQUENCE</scope>
</reference>
<dbReference type="GO" id="GO:0007169">
    <property type="term" value="P:cell surface receptor protein tyrosine kinase signaling pathway"/>
    <property type="evidence" value="ECO:0007669"/>
    <property type="project" value="TreeGrafter"/>
</dbReference>
<dbReference type="GO" id="GO:0016477">
    <property type="term" value="P:cell migration"/>
    <property type="evidence" value="ECO:0007669"/>
    <property type="project" value="TreeGrafter"/>
</dbReference>
<dbReference type="Proteomes" id="UP000653454">
    <property type="component" value="Unassembled WGS sequence"/>
</dbReference>
<proteinExistence type="predicted"/>
<dbReference type="Gene3D" id="2.30.30.40">
    <property type="entry name" value="SH3 Domains"/>
    <property type="match status" value="1"/>
</dbReference>
<evidence type="ECO:0000259" key="4">
    <source>
        <dbReference type="PROSITE" id="PS50002"/>
    </source>
</evidence>
<dbReference type="GO" id="GO:0005737">
    <property type="term" value="C:cytoplasm"/>
    <property type="evidence" value="ECO:0007669"/>
    <property type="project" value="TreeGrafter"/>
</dbReference>
<dbReference type="FunFam" id="2.30.30.40:FF:000009">
    <property type="entry name" value="Breast cancer anti-estrogen resistance 1"/>
    <property type="match status" value="1"/>
</dbReference>
<dbReference type="Gene3D" id="1.20.120.830">
    <property type="entry name" value="Serine-rich domain"/>
    <property type="match status" value="1"/>
</dbReference>
<dbReference type="Pfam" id="PF14604">
    <property type="entry name" value="SH3_9"/>
    <property type="match status" value="1"/>
</dbReference>
<dbReference type="PANTHER" id="PTHR10654:SF18">
    <property type="entry name" value="IP17195P"/>
    <property type="match status" value="1"/>
</dbReference>
<dbReference type="AlphaFoldDB" id="A0A8S4CVD0"/>
<keyword evidence="1 2" id="KW-0728">SH3 domain</keyword>
<evidence type="ECO:0000256" key="2">
    <source>
        <dbReference type="PROSITE-ProRule" id="PRU00192"/>
    </source>
</evidence>
<dbReference type="EMBL" id="CAJHNJ030000001">
    <property type="protein sequence ID" value="CAG9088425.1"/>
    <property type="molecule type" value="Genomic_DNA"/>
</dbReference>
<dbReference type="InterPro" id="IPR038319">
    <property type="entry name" value="Serine_rich_sf"/>
</dbReference>
<evidence type="ECO:0000313" key="5">
    <source>
        <dbReference type="EMBL" id="CAG9088425.1"/>
    </source>
</evidence>